<reference evidence="1" key="1">
    <citation type="journal article" date="2014" name="Front. Microbiol.">
        <title>High frequency of phylogenetically diverse reductive dehalogenase-homologous genes in deep subseafloor sedimentary metagenomes.</title>
        <authorList>
            <person name="Kawai M."/>
            <person name="Futagami T."/>
            <person name="Toyoda A."/>
            <person name="Takaki Y."/>
            <person name="Nishi S."/>
            <person name="Hori S."/>
            <person name="Arai W."/>
            <person name="Tsubouchi T."/>
            <person name="Morono Y."/>
            <person name="Uchiyama I."/>
            <person name="Ito T."/>
            <person name="Fujiyama A."/>
            <person name="Inagaki F."/>
            <person name="Takami H."/>
        </authorList>
    </citation>
    <scope>NUCLEOTIDE SEQUENCE</scope>
    <source>
        <strain evidence="1">Expedition CK06-06</strain>
    </source>
</reference>
<name>X0SNU7_9ZZZZ</name>
<dbReference type="EMBL" id="BARS01002204">
    <property type="protein sequence ID" value="GAF82744.1"/>
    <property type="molecule type" value="Genomic_DNA"/>
</dbReference>
<feature type="non-terminal residue" evidence="1">
    <location>
        <position position="1"/>
    </location>
</feature>
<accession>X0SNU7</accession>
<evidence type="ECO:0000313" key="1">
    <source>
        <dbReference type="EMBL" id="GAF82744.1"/>
    </source>
</evidence>
<sequence length="170" mass="18883">LRWAGGASFAAAGLVLVAVMLPSLGLSLESRYEEQYYHRIGDTQYEDFVWMRDHLCTGYERALTEPQFGRAFAAITGRHVYAAIPTTAAPVRPAEVDEAKLVLRDGVPDADWLRERGVSIVYTTRRVENPELVKVHDRVYVLPETEVCAAGTMHVAAKSEPVRASLDPLQ</sequence>
<comment type="caution">
    <text evidence="1">The sequence shown here is derived from an EMBL/GenBank/DDBJ whole genome shotgun (WGS) entry which is preliminary data.</text>
</comment>
<proteinExistence type="predicted"/>
<organism evidence="1">
    <name type="scientific">marine sediment metagenome</name>
    <dbReference type="NCBI Taxonomy" id="412755"/>
    <lineage>
        <taxon>unclassified sequences</taxon>
        <taxon>metagenomes</taxon>
        <taxon>ecological metagenomes</taxon>
    </lineage>
</organism>
<dbReference type="AlphaFoldDB" id="X0SNU7"/>
<gene>
    <name evidence="1" type="ORF">S01H1_04143</name>
</gene>
<protein>
    <submittedName>
        <fullName evidence="1">Uncharacterized protein</fullName>
    </submittedName>
</protein>